<dbReference type="GO" id="GO:0046872">
    <property type="term" value="F:metal ion binding"/>
    <property type="evidence" value="ECO:0007669"/>
    <property type="project" value="UniProtKB-UniRule"/>
</dbReference>
<dbReference type="InterPro" id="IPR024079">
    <property type="entry name" value="MetalloPept_cat_dom_sf"/>
</dbReference>
<keyword evidence="5 7" id="KW-0862">Zinc</keyword>
<evidence type="ECO:0000259" key="8">
    <source>
        <dbReference type="Pfam" id="PF01432"/>
    </source>
</evidence>
<evidence type="ECO:0000256" key="7">
    <source>
        <dbReference type="RuleBase" id="RU003435"/>
    </source>
</evidence>
<dbReference type="AlphaFoldDB" id="A0A9E9P1S2"/>
<dbReference type="GO" id="GO:0006518">
    <property type="term" value="P:peptide metabolic process"/>
    <property type="evidence" value="ECO:0007669"/>
    <property type="project" value="TreeGrafter"/>
</dbReference>
<dbReference type="Gene3D" id="1.10.1370.10">
    <property type="entry name" value="Neurolysin, domain 3"/>
    <property type="match status" value="1"/>
</dbReference>
<dbReference type="CDD" id="cd06455">
    <property type="entry name" value="M3A_TOP"/>
    <property type="match status" value="1"/>
</dbReference>
<dbReference type="GO" id="GO:0004222">
    <property type="term" value="F:metalloendopeptidase activity"/>
    <property type="evidence" value="ECO:0007669"/>
    <property type="project" value="InterPro"/>
</dbReference>
<name>A0A9E9P1S2_9BURK</name>
<keyword evidence="2 7" id="KW-0645">Protease</keyword>
<evidence type="ECO:0000313" key="10">
    <source>
        <dbReference type="Proteomes" id="UP001156215"/>
    </source>
</evidence>
<dbReference type="RefSeq" id="WP_269308141.1">
    <property type="nucleotide sequence ID" value="NZ_CP098242.1"/>
</dbReference>
<reference evidence="9" key="1">
    <citation type="journal article" date="2022" name="Front. Microbiol.">
        <title>New perspectives on an old grouping: The genomic and phenotypic variability of Oxalobacter formigenes and the implications for calcium oxalate stone prevention.</title>
        <authorList>
            <person name="Chmiel J.A."/>
            <person name="Carr C."/>
            <person name="Stuivenberg G.A."/>
            <person name="Venema R."/>
            <person name="Chanyi R.M."/>
            <person name="Al K.F."/>
            <person name="Giguere D."/>
            <person name="Say H."/>
            <person name="Akouris P.P."/>
            <person name="Dominguez Romero S.A."/>
            <person name="Kwong A."/>
            <person name="Tai V."/>
            <person name="Koval S.F."/>
            <person name="Razvi H."/>
            <person name="Bjazevic J."/>
            <person name="Burton J.P."/>
        </authorList>
    </citation>
    <scope>NUCLEOTIDE SEQUENCE</scope>
    <source>
        <strain evidence="9">WoOx3</strain>
    </source>
</reference>
<dbReference type="GO" id="GO:0006508">
    <property type="term" value="P:proteolysis"/>
    <property type="evidence" value="ECO:0007669"/>
    <property type="project" value="UniProtKB-KW"/>
</dbReference>
<dbReference type="SUPFAM" id="SSF55486">
    <property type="entry name" value="Metalloproteases ('zincins'), catalytic domain"/>
    <property type="match status" value="1"/>
</dbReference>
<evidence type="ECO:0000256" key="5">
    <source>
        <dbReference type="ARBA" id="ARBA00022833"/>
    </source>
</evidence>
<proteinExistence type="inferred from homology"/>
<sequence length="692" mass="80090">MMKITFPASFTARFSFIVLLLLPGLLLPPALAETRATVPVMGAEEINSFCTQGLEDWKQRVSQLEEIRAYTPQGSVQFVEEWNRLLIALDDVHGPIYLLSQVSPDETVRSSAEACDTQIRAFNTDLYLNQKLYANVRVSRSTDNVERKLRKDTLSDFEDAGITLMPKKRERMREIRVRLDAIQQEFSRNIRDNKTRVVFTPEQMRGLPEDYLTKLKTDGSGNYLLDFSYPVYVPFMRYADDSEARRQYQFEFLNRGTPKNLELLQEAIMLRQEMAELAGFRSYADYKLRRRMAKKPGLVDTFLDQVQEATRVAESNELEDLRQYKARSLGISASEAAIERWDVTYWQEKIRKERFDVDQNDLRRYFPTDASVKWALGISETLYGITFRKANVPLWHEDVAYFDVYDKASKERLGGIYLDLFPREGKYGHAAAFPVRGGSTLEGRKPISVLVTNFNRTGLDGNELETLLHEFGHVLHGVLSKTRYVEQSGTSVERDFVEAPSQMFEAWAHEKQPLALLPDYCSPSCPVVDDDLLKRINQARKYGKGTFYARQLLYARYDMALYNEHKKNVMTLWEAMEGKTPLGYTKGTQFPGQFNHTISGYAAGYYGYLWSEVLALDMLSRFGDNLMNPQMGMRYRKAILERGGKLMRMNWFVHFWGVRLTARRFTRKSPAMRVTKGNRITADRRAYPWLLT</sequence>
<feature type="domain" description="Peptidase M3A/M3B catalytic" evidence="8">
    <location>
        <begin position="235"/>
        <end position="657"/>
    </location>
</feature>
<evidence type="ECO:0000256" key="6">
    <source>
        <dbReference type="ARBA" id="ARBA00023049"/>
    </source>
</evidence>
<gene>
    <name evidence="9" type="ORF">NB640_07605</name>
</gene>
<dbReference type="InterPro" id="IPR045090">
    <property type="entry name" value="Pept_M3A_M3B"/>
</dbReference>
<dbReference type="KEGG" id="ovb:NB640_07605"/>
<evidence type="ECO:0000256" key="4">
    <source>
        <dbReference type="ARBA" id="ARBA00022801"/>
    </source>
</evidence>
<dbReference type="EMBL" id="CP098242">
    <property type="protein sequence ID" value="WAW09147.1"/>
    <property type="molecule type" value="Genomic_DNA"/>
</dbReference>
<dbReference type="Proteomes" id="UP001156215">
    <property type="component" value="Chromosome"/>
</dbReference>
<protein>
    <submittedName>
        <fullName evidence="9">Zn-dependent oligopeptidase</fullName>
    </submittedName>
</protein>
<keyword evidence="3 7" id="KW-0479">Metal-binding</keyword>
<keyword evidence="6 7" id="KW-0482">Metalloprotease</keyword>
<evidence type="ECO:0000313" key="9">
    <source>
        <dbReference type="EMBL" id="WAW09147.1"/>
    </source>
</evidence>
<organism evidence="9 10">
    <name type="scientific">Oxalobacter vibrioformis</name>
    <dbReference type="NCBI Taxonomy" id="933080"/>
    <lineage>
        <taxon>Bacteria</taxon>
        <taxon>Pseudomonadati</taxon>
        <taxon>Pseudomonadota</taxon>
        <taxon>Betaproteobacteria</taxon>
        <taxon>Burkholderiales</taxon>
        <taxon>Oxalobacteraceae</taxon>
        <taxon>Oxalobacter</taxon>
    </lineage>
</organism>
<dbReference type="Gene3D" id="3.40.390.10">
    <property type="entry name" value="Collagenase (Catalytic Domain)"/>
    <property type="match status" value="1"/>
</dbReference>
<accession>A0A9E9P1S2</accession>
<dbReference type="PANTHER" id="PTHR11804:SF84">
    <property type="entry name" value="SACCHAROLYSIN"/>
    <property type="match status" value="1"/>
</dbReference>
<evidence type="ECO:0000256" key="3">
    <source>
        <dbReference type="ARBA" id="ARBA00022723"/>
    </source>
</evidence>
<keyword evidence="10" id="KW-1185">Reference proteome</keyword>
<dbReference type="InterPro" id="IPR024077">
    <property type="entry name" value="Neurolysin/TOP_dom2"/>
</dbReference>
<dbReference type="Gene3D" id="1.10.1370.40">
    <property type="match status" value="1"/>
</dbReference>
<dbReference type="PANTHER" id="PTHR11804">
    <property type="entry name" value="PROTEASE M3 THIMET OLIGOPEPTIDASE-RELATED"/>
    <property type="match status" value="1"/>
</dbReference>
<evidence type="ECO:0000256" key="2">
    <source>
        <dbReference type="ARBA" id="ARBA00022670"/>
    </source>
</evidence>
<evidence type="ECO:0000256" key="1">
    <source>
        <dbReference type="ARBA" id="ARBA00006040"/>
    </source>
</evidence>
<comment type="similarity">
    <text evidence="1 7">Belongs to the peptidase M3 family.</text>
</comment>
<dbReference type="InterPro" id="IPR001567">
    <property type="entry name" value="Pept_M3A_M3B_dom"/>
</dbReference>
<dbReference type="Pfam" id="PF01432">
    <property type="entry name" value="Peptidase_M3"/>
    <property type="match status" value="1"/>
</dbReference>
<keyword evidence="4 7" id="KW-0378">Hydrolase</keyword>
<comment type="cofactor">
    <cofactor evidence="7">
        <name>Zn(2+)</name>
        <dbReference type="ChEBI" id="CHEBI:29105"/>
    </cofactor>
    <text evidence="7">Binds 1 zinc ion.</text>
</comment>